<dbReference type="SMART" id="SM00225">
    <property type="entry name" value="BTB"/>
    <property type="match status" value="1"/>
</dbReference>
<feature type="domain" description="BTB" evidence="1">
    <location>
        <begin position="32"/>
        <end position="98"/>
    </location>
</feature>
<dbReference type="Proteomes" id="UP000242287">
    <property type="component" value="Unassembled WGS sequence"/>
</dbReference>
<dbReference type="InterPro" id="IPR011333">
    <property type="entry name" value="SKP1/BTB/POZ_sf"/>
</dbReference>
<dbReference type="PROSITE" id="PS50097">
    <property type="entry name" value="BTB"/>
    <property type="match status" value="1"/>
</dbReference>
<evidence type="ECO:0000313" key="2">
    <source>
        <dbReference type="EMBL" id="PFH47358.1"/>
    </source>
</evidence>
<dbReference type="AlphaFoldDB" id="A0A2A9NBD6"/>
<gene>
    <name evidence="2" type="ORF">AMATHDRAFT_67826</name>
</gene>
<organism evidence="2 3">
    <name type="scientific">Amanita thiersii Skay4041</name>
    <dbReference type="NCBI Taxonomy" id="703135"/>
    <lineage>
        <taxon>Eukaryota</taxon>
        <taxon>Fungi</taxon>
        <taxon>Dikarya</taxon>
        <taxon>Basidiomycota</taxon>
        <taxon>Agaricomycotina</taxon>
        <taxon>Agaricomycetes</taxon>
        <taxon>Agaricomycetidae</taxon>
        <taxon>Agaricales</taxon>
        <taxon>Pluteineae</taxon>
        <taxon>Amanitaceae</taxon>
        <taxon>Amanita</taxon>
    </lineage>
</organism>
<sequence length="235" mass="26245">MTAAAASSSSSASASSASATTASTRDDEYYFQDIIFLVEGRLFKVPKHMFIQESQLFRTMLSLPVPNGTPADGSSDDHPLKLDGVKAADFTHILRCLYPMRQFSAPTKGPGRYIKKLEEWLAIFRLAAMWDMEAVRAKAVSELTPLLTNKPALQVSLAVEHQVTEWLVPGLNKLVQREDPIDREDINMIGLDFALKVMTLREDCAAMHSNSRTLRRGAISVDVSDEIRTRFKIRE</sequence>
<dbReference type="Gene3D" id="3.30.710.10">
    <property type="entry name" value="Potassium Channel Kv1.1, Chain A"/>
    <property type="match status" value="1"/>
</dbReference>
<evidence type="ECO:0000313" key="3">
    <source>
        <dbReference type="Proteomes" id="UP000242287"/>
    </source>
</evidence>
<proteinExistence type="predicted"/>
<dbReference type="EMBL" id="KZ302115">
    <property type="protein sequence ID" value="PFH47358.1"/>
    <property type="molecule type" value="Genomic_DNA"/>
</dbReference>
<dbReference type="SUPFAM" id="SSF54695">
    <property type="entry name" value="POZ domain"/>
    <property type="match status" value="1"/>
</dbReference>
<accession>A0A2A9NBD6</accession>
<keyword evidence="3" id="KW-1185">Reference proteome</keyword>
<evidence type="ECO:0000259" key="1">
    <source>
        <dbReference type="PROSITE" id="PS50097"/>
    </source>
</evidence>
<dbReference type="Pfam" id="PF00651">
    <property type="entry name" value="BTB"/>
    <property type="match status" value="1"/>
</dbReference>
<dbReference type="InterPro" id="IPR000210">
    <property type="entry name" value="BTB/POZ_dom"/>
</dbReference>
<dbReference type="OrthoDB" id="2593747at2759"/>
<reference evidence="2 3" key="1">
    <citation type="submission" date="2014-02" db="EMBL/GenBank/DDBJ databases">
        <title>Transposable element dynamics among asymbiotic and ectomycorrhizal Amanita fungi.</title>
        <authorList>
            <consortium name="DOE Joint Genome Institute"/>
            <person name="Hess J."/>
            <person name="Skrede I."/>
            <person name="Wolfe B."/>
            <person name="LaButti K."/>
            <person name="Ohm R.A."/>
            <person name="Grigoriev I.V."/>
            <person name="Pringle A."/>
        </authorList>
    </citation>
    <scope>NUCLEOTIDE SEQUENCE [LARGE SCALE GENOMIC DNA]</scope>
    <source>
        <strain evidence="2 3">SKay4041</strain>
    </source>
</reference>
<name>A0A2A9NBD6_9AGAR</name>
<protein>
    <recommendedName>
        <fullName evidence="1">BTB domain-containing protein</fullName>
    </recommendedName>
</protein>